<evidence type="ECO:0000256" key="1">
    <source>
        <dbReference type="SAM" id="MobiDB-lite"/>
    </source>
</evidence>
<accession>A0A428T715</accession>
<proteinExistence type="predicted"/>
<sequence>MVSMERSPSRRIPSGLPEPQTDHEWTGAFPLLEDCTAREAWKLGRQNYSPDHGGRHNHWGTFRGFSHRKSTDHYVSSYQLRQDFAQVQLGALAALHMALQAECRFGDGFSVPLLCPKFSRVHPQTGSKPLVAPHAWKAKRMKQVNF</sequence>
<dbReference type="AlphaFoldDB" id="A0A428T715"/>
<keyword evidence="3" id="KW-1185">Reference proteome</keyword>
<name>A0A428T715_9HYPO</name>
<dbReference type="EMBL" id="NIZV01000247">
    <property type="protein sequence ID" value="RSL97833.1"/>
    <property type="molecule type" value="Genomic_DNA"/>
</dbReference>
<feature type="region of interest" description="Disordered" evidence="1">
    <location>
        <begin position="1"/>
        <end position="23"/>
    </location>
</feature>
<gene>
    <name evidence="2" type="ORF">CDV31_012863</name>
</gene>
<reference evidence="2 3" key="1">
    <citation type="submission" date="2017-06" db="EMBL/GenBank/DDBJ databases">
        <title>Cmopartive genomic analysis of Ambrosia Fusariam Clade fungi.</title>
        <authorList>
            <person name="Stajich J.E."/>
            <person name="Carrillo J."/>
            <person name="Kijimoto T."/>
            <person name="Eskalen A."/>
            <person name="O'Donnell K."/>
            <person name="Kasson M."/>
        </authorList>
    </citation>
    <scope>NUCLEOTIDE SEQUENCE [LARGE SCALE GENOMIC DNA]</scope>
    <source>
        <strain evidence="2 3">NRRL 20438</strain>
    </source>
</reference>
<evidence type="ECO:0000313" key="2">
    <source>
        <dbReference type="EMBL" id="RSL97833.1"/>
    </source>
</evidence>
<dbReference type="Proteomes" id="UP000288429">
    <property type="component" value="Unassembled WGS sequence"/>
</dbReference>
<evidence type="ECO:0000313" key="3">
    <source>
        <dbReference type="Proteomes" id="UP000288429"/>
    </source>
</evidence>
<protein>
    <submittedName>
        <fullName evidence="2">Uncharacterized protein</fullName>
    </submittedName>
</protein>
<comment type="caution">
    <text evidence="2">The sequence shown here is derived from an EMBL/GenBank/DDBJ whole genome shotgun (WGS) entry which is preliminary data.</text>
</comment>
<organism evidence="2 3">
    <name type="scientific">Fusarium ambrosium</name>
    <dbReference type="NCBI Taxonomy" id="131363"/>
    <lineage>
        <taxon>Eukaryota</taxon>
        <taxon>Fungi</taxon>
        <taxon>Dikarya</taxon>
        <taxon>Ascomycota</taxon>
        <taxon>Pezizomycotina</taxon>
        <taxon>Sordariomycetes</taxon>
        <taxon>Hypocreomycetidae</taxon>
        <taxon>Hypocreales</taxon>
        <taxon>Nectriaceae</taxon>
        <taxon>Fusarium</taxon>
        <taxon>Fusarium solani species complex</taxon>
    </lineage>
</organism>